<sequence length="217" mass="24367">MHDPQAAAEAAAHPVPIMSPAPEVETEEEAAQREAEHEQRMAEYKAEQERKEEERKAEFERQQKEYEAEQARRDKQRKARVATLERIVEQAPASFSPAQLRVFLRLLIRLDYSFLEEIANHFANGDENSQQSDDEIVLAALDGTADEKLTGLALRLVLSDHVGIPHESEPDFLAEAEQAFAPKNPKVVKAKTDCSNKPKPTAAKVTSKKETTRKKAA</sequence>
<dbReference type="RefSeq" id="WP_150132884.1">
    <property type="nucleotide sequence ID" value="NZ_CP030840.1"/>
</dbReference>
<feature type="region of interest" description="Disordered" evidence="1">
    <location>
        <begin position="187"/>
        <end position="217"/>
    </location>
</feature>
<name>A0A2Z5FT70_9BACT</name>
<organism evidence="2 3">
    <name type="scientific">Acidisarcina polymorpha</name>
    <dbReference type="NCBI Taxonomy" id="2211140"/>
    <lineage>
        <taxon>Bacteria</taxon>
        <taxon>Pseudomonadati</taxon>
        <taxon>Acidobacteriota</taxon>
        <taxon>Terriglobia</taxon>
        <taxon>Terriglobales</taxon>
        <taxon>Acidobacteriaceae</taxon>
        <taxon>Acidisarcina</taxon>
    </lineage>
</organism>
<feature type="region of interest" description="Disordered" evidence="1">
    <location>
        <begin position="1"/>
        <end position="77"/>
    </location>
</feature>
<proteinExistence type="predicted"/>
<dbReference type="EMBL" id="CP030840">
    <property type="protein sequence ID" value="AXC10041.1"/>
    <property type="molecule type" value="Genomic_DNA"/>
</dbReference>
<gene>
    <name evidence="2" type="ORF">ACPOL_0674</name>
</gene>
<evidence type="ECO:0000256" key="1">
    <source>
        <dbReference type="SAM" id="MobiDB-lite"/>
    </source>
</evidence>
<dbReference type="KEGG" id="abas:ACPOL_0674"/>
<protein>
    <submittedName>
        <fullName evidence="2">Chromosome (Plasmid) partitioning protein ParB</fullName>
    </submittedName>
</protein>
<accession>A0A2Z5FT70</accession>
<keyword evidence="3" id="KW-1185">Reference proteome</keyword>
<dbReference type="OrthoDB" id="123092at2"/>
<evidence type="ECO:0000313" key="3">
    <source>
        <dbReference type="Proteomes" id="UP000253606"/>
    </source>
</evidence>
<feature type="compositionally biased region" description="Low complexity" evidence="1">
    <location>
        <begin position="1"/>
        <end position="12"/>
    </location>
</feature>
<dbReference type="Proteomes" id="UP000253606">
    <property type="component" value="Chromosome"/>
</dbReference>
<dbReference type="AlphaFoldDB" id="A0A2Z5FT70"/>
<feature type="compositionally biased region" description="Basic and acidic residues" evidence="1">
    <location>
        <begin position="30"/>
        <end position="73"/>
    </location>
</feature>
<reference evidence="2 3" key="1">
    <citation type="journal article" date="2018" name="Front. Microbiol.">
        <title>Hydrolytic Capabilities as a Key to Environmental Success: Chitinolytic and Cellulolytic Acidobacteria From Acidic Sub-arctic Soils and Boreal Peatlands.</title>
        <authorList>
            <person name="Belova S.E."/>
            <person name="Ravin N.V."/>
            <person name="Pankratov T.A."/>
            <person name="Rakitin A.L."/>
            <person name="Ivanova A.A."/>
            <person name="Beletsky A.V."/>
            <person name="Mardanov A.V."/>
            <person name="Sinninghe Damste J.S."/>
            <person name="Dedysh S.N."/>
        </authorList>
    </citation>
    <scope>NUCLEOTIDE SEQUENCE [LARGE SCALE GENOMIC DNA]</scope>
    <source>
        <strain evidence="2 3">SBC82</strain>
    </source>
</reference>
<evidence type="ECO:0000313" key="2">
    <source>
        <dbReference type="EMBL" id="AXC10041.1"/>
    </source>
</evidence>